<evidence type="ECO:0000313" key="2">
    <source>
        <dbReference type="EnsemblPlants" id="Kaladp0024s0328.1.v1.1.CDS.1"/>
    </source>
</evidence>
<feature type="transmembrane region" description="Helical" evidence="1">
    <location>
        <begin position="50"/>
        <end position="70"/>
    </location>
</feature>
<proteinExistence type="predicted"/>
<keyword evidence="1" id="KW-1133">Transmembrane helix</keyword>
<dbReference type="Gramene" id="Kaladp0024s0328.1.v1.1">
    <property type="protein sequence ID" value="Kaladp0024s0328.1.v1.1.CDS.1"/>
    <property type="gene ID" value="Kaladp0024s0328.v1.1"/>
</dbReference>
<protein>
    <submittedName>
        <fullName evidence="2">Uncharacterized protein</fullName>
    </submittedName>
</protein>
<keyword evidence="1" id="KW-0472">Membrane</keyword>
<evidence type="ECO:0000313" key="3">
    <source>
        <dbReference type="Proteomes" id="UP000594263"/>
    </source>
</evidence>
<dbReference type="AlphaFoldDB" id="A0A7N0ZS47"/>
<reference evidence="2" key="1">
    <citation type="submission" date="2021-01" db="UniProtKB">
        <authorList>
            <consortium name="EnsemblPlants"/>
        </authorList>
    </citation>
    <scope>IDENTIFICATION</scope>
</reference>
<dbReference type="EnsemblPlants" id="Kaladp0024s0328.1.v1.1">
    <property type="protein sequence ID" value="Kaladp0024s0328.1.v1.1.CDS.1"/>
    <property type="gene ID" value="Kaladp0024s0328.v1.1"/>
</dbReference>
<organism evidence="2 3">
    <name type="scientific">Kalanchoe fedtschenkoi</name>
    <name type="common">Lavender scallops</name>
    <name type="synonym">South American air plant</name>
    <dbReference type="NCBI Taxonomy" id="63787"/>
    <lineage>
        <taxon>Eukaryota</taxon>
        <taxon>Viridiplantae</taxon>
        <taxon>Streptophyta</taxon>
        <taxon>Embryophyta</taxon>
        <taxon>Tracheophyta</taxon>
        <taxon>Spermatophyta</taxon>
        <taxon>Magnoliopsida</taxon>
        <taxon>eudicotyledons</taxon>
        <taxon>Gunneridae</taxon>
        <taxon>Pentapetalae</taxon>
        <taxon>Saxifragales</taxon>
        <taxon>Crassulaceae</taxon>
        <taxon>Kalanchoe</taxon>
    </lineage>
</organism>
<accession>A0A7N0ZS47</accession>
<name>A0A7N0ZS47_KALFE</name>
<keyword evidence="1" id="KW-0812">Transmembrane</keyword>
<dbReference type="Proteomes" id="UP000594263">
    <property type="component" value="Unplaced"/>
</dbReference>
<evidence type="ECO:0000256" key="1">
    <source>
        <dbReference type="SAM" id="Phobius"/>
    </source>
</evidence>
<sequence>MMELDDFNLPTTMKVELWEQLDVSILLHAHNLNLAEYCLILGERRSYLRCGPYCSCAAILMIFITFVMIVRPFSSNTNI</sequence>
<keyword evidence="3" id="KW-1185">Reference proteome</keyword>